<feature type="region of interest" description="Disordered" evidence="1">
    <location>
        <begin position="1"/>
        <end position="21"/>
    </location>
</feature>
<dbReference type="EMBL" id="KI965481">
    <property type="protein sequence ID" value="EUD65268.1"/>
    <property type="molecule type" value="Genomic_DNA"/>
</dbReference>
<dbReference type="AlphaFoldDB" id="W7A1N0"/>
<evidence type="ECO:0000313" key="2">
    <source>
        <dbReference type="EMBL" id="EUD65268.1"/>
    </source>
</evidence>
<name>W7A1N0_9APIC</name>
<dbReference type="GO" id="GO:0043248">
    <property type="term" value="P:proteasome assembly"/>
    <property type="evidence" value="ECO:0007669"/>
    <property type="project" value="InterPro"/>
</dbReference>
<evidence type="ECO:0000313" key="3">
    <source>
        <dbReference type="Proteomes" id="UP000030640"/>
    </source>
</evidence>
<dbReference type="GeneID" id="20039671"/>
<dbReference type="PANTHER" id="PTHR33559:SF1">
    <property type="entry name" value="PROTEASOME ASSEMBLY CHAPERONE 4"/>
    <property type="match status" value="1"/>
</dbReference>
<evidence type="ECO:0000256" key="1">
    <source>
        <dbReference type="SAM" id="MobiDB-lite"/>
    </source>
</evidence>
<dbReference type="InterPro" id="IPR032157">
    <property type="entry name" value="PAC4"/>
</dbReference>
<feature type="compositionally biased region" description="Polar residues" evidence="1">
    <location>
        <begin position="1"/>
        <end position="16"/>
    </location>
</feature>
<dbReference type="PANTHER" id="PTHR33559">
    <property type="entry name" value="PROTEASOME ASSEMBLY CHAPERONE 4"/>
    <property type="match status" value="1"/>
</dbReference>
<protein>
    <recommendedName>
        <fullName evidence="4">Proteasome assembly chaperone 4</fullName>
    </recommendedName>
</protein>
<accession>W7A1N0</accession>
<dbReference type="Proteomes" id="UP000030640">
    <property type="component" value="Unassembled WGS sequence"/>
</dbReference>
<organism evidence="2 3">
    <name type="scientific">Plasmodium inui San Antonio 1</name>
    <dbReference type="NCBI Taxonomy" id="1237626"/>
    <lineage>
        <taxon>Eukaryota</taxon>
        <taxon>Sar</taxon>
        <taxon>Alveolata</taxon>
        <taxon>Apicomplexa</taxon>
        <taxon>Aconoidasida</taxon>
        <taxon>Haemosporida</taxon>
        <taxon>Plasmodiidae</taxon>
        <taxon>Plasmodium</taxon>
        <taxon>Plasmodium (Plasmodium)</taxon>
    </lineage>
</organism>
<reference evidence="2 3" key="1">
    <citation type="submission" date="2013-02" db="EMBL/GenBank/DDBJ databases">
        <title>The Genome Sequence of Plasmodium inui San Antonio 1.</title>
        <authorList>
            <consortium name="The Broad Institute Genome Sequencing Platform"/>
            <consortium name="The Broad Institute Genome Sequencing Center for Infectious Disease"/>
            <person name="Neafsey D."/>
            <person name="Cheeseman I."/>
            <person name="Volkman S."/>
            <person name="Adams J."/>
            <person name="Walker B."/>
            <person name="Young S.K."/>
            <person name="Zeng Q."/>
            <person name="Gargeya S."/>
            <person name="Fitzgerald M."/>
            <person name="Haas B."/>
            <person name="Abouelleil A."/>
            <person name="Alvarado L."/>
            <person name="Arachchi H.M."/>
            <person name="Berlin A.M."/>
            <person name="Chapman S.B."/>
            <person name="Dewar J."/>
            <person name="Goldberg J."/>
            <person name="Griggs A."/>
            <person name="Gujja S."/>
            <person name="Hansen M."/>
            <person name="Howarth C."/>
            <person name="Imamovic A."/>
            <person name="Larimer J."/>
            <person name="McCowan C."/>
            <person name="Murphy C."/>
            <person name="Neiman D."/>
            <person name="Pearson M."/>
            <person name="Priest M."/>
            <person name="Roberts A."/>
            <person name="Saif S."/>
            <person name="Shea T."/>
            <person name="Sisk P."/>
            <person name="Sykes S."/>
            <person name="Wortman J."/>
            <person name="Nusbaum C."/>
            <person name="Birren B."/>
        </authorList>
    </citation>
    <scope>NUCLEOTIDE SEQUENCE [LARGE SCALE GENOMIC DNA]</scope>
    <source>
        <strain evidence="2 3">San Antonio 1</strain>
    </source>
</reference>
<dbReference type="Pfam" id="PF16093">
    <property type="entry name" value="PAC4"/>
    <property type="match status" value="1"/>
</dbReference>
<evidence type="ECO:0008006" key="4">
    <source>
        <dbReference type="Google" id="ProtNLM"/>
    </source>
</evidence>
<keyword evidence="3" id="KW-1185">Reference proteome</keyword>
<proteinExistence type="predicted"/>
<sequence>MMQVNPTNGTGQTNNACWGMRENVRTSANDAPLMERRSEDMPTSIHRYERVYMSYLHLHFCVIDFKDTMFISVTDERNELTDLQVSYPLKYVDADNTACLVGEPHSHGNDVARLLGMKFRIPFYVSVNVDEGDEGLTNFIFSTCLEILKPLFSDKRGDSTEG</sequence>
<dbReference type="VEuPathDB" id="PlasmoDB:C922_04397"/>
<gene>
    <name evidence="2" type="ORF">C922_04397</name>
</gene>
<dbReference type="OrthoDB" id="368507at2759"/>
<dbReference type="RefSeq" id="XP_008818202.1">
    <property type="nucleotide sequence ID" value="XM_008819980.1"/>
</dbReference>